<dbReference type="GO" id="GO:0000978">
    <property type="term" value="F:RNA polymerase II cis-regulatory region sequence-specific DNA binding"/>
    <property type="evidence" value="ECO:0007669"/>
    <property type="project" value="TreeGrafter"/>
</dbReference>
<accession>A0A016SX52</accession>
<comment type="subcellular location">
    <subcellularLocation>
        <location evidence="1 5 6">Nucleus</location>
    </subcellularLocation>
</comment>
<evidence type="ECO:0000256" key="4">
    <source>
        <dbReference type="ARBA" id="ARBA00023242"/>
    </source>
</evidence>
<dbReference type="PROSITE" id="PS00027">
    <property type="entry name" value="HOMEOBOX_1"/>
    <property type="match status" value="1"/>
</dbReference>
<evidence type="ECO:0000256" key="6">
    <source>
        <dbReference type="RuleBase" id="RU000682"/>
    </source>
</evidence>
<evidence type="ECO:0000256" key="3">
    <source>
        <dbReference type="ARBA" id="ARBA00023155"/>
    </source>
</evidence>
<evidence type="ECO:0000256" key="2">
    <source>
        <dbReference type="ARBA" id="ARBA00023125"/>
    </source>
</evidence>
<keyword evidence="2 5" id="KW-0238">DNA-binding</keyword>
<dbReference type="SUPFAM" id="SSF46689">
    <property type="entry name" value="Homeodomain-like"/>
    <property type="match status" value="1"/>
</dbReference>
<dbReference type="STRING" id="53326.A0A016SX52"/>
<dbReference type="InterPro" id="IPR050394">
    <property type="entry name" value="Homeobox_NK-like"/>
</dbReference>
<dbReference type="EMBL" id="JARK01001497">
    <property type="protein sequence ID" value="EYB95323.1"/>
    <property type="molecule type" value="Genomic_DNA"/>
</dbReference>
<reference evidence="10" key="1">
    <citation type="journal article" date="2015" name="Nat. Genet.">
        <title>The genome and transcriptome of the zoonotic hookworm Ancylostoma ceylanicum identify infection-specific gene families.</title>
        <authorList>
            <person name="Schwarz E.M."/>
            <person name="Hu Y."/>
            <person name="Antoshechkin I."/>
            <person name="Miller M.M."/>
            <person name="Sternberg P.W."/>
            <person name="Aroian R.V."/>
        </authorList>
    </citation>
    <scope>NUCLEOTIDE SEQUENCE</scope>
    <source>
        <strain evidence="10">HY135</strain>
    </source>
</reference>
<dbReference type="Pfam" id="PF00046">
    <property type="entry name" value="Homeodomain"/>
    <property type="match status" value="1"/>
</dbReference>
<dbReference type="InterPro" id="IPR001356">
    <property type="entry name" value="HD"/>
</dbReference>
<dbReference type="PRINTS" id="PR00024">
    <property type="entry name" value="HOMEOBOX"/>
</dbReference>
<proteinExistence type="predicted"/>
<dbReference type="GO" id="GO:0000981">
    <property type="term" value="F:DNA-binding transcription factor activity, RNA polymerase II-specific"/>
    <property type="evidence" value="ECO:0007669"/>
    <property type="project" value="InterPro"/>
</dbReference>
<dbReference type="PANTHER" id="PTHR24340:SF37">
    <property type="entry name" value="HOMEOBOX PROTEIN SLOU"/>
    <property type="match status" value="1"/>
</dbReference>
<dbReference type="CDD" id="cd00086">
    <property type="entry name" value="homeodomain"/>
    <property type="match status" value="1"/>
</dbReference>
<evidence type="ECO:0000259" key="8">
    <source>
        <dbReference type="PROSITE" id="PS50071"/>
    </source>
</evidence>
<feature type="domain" description="Homeobox" evidence="8">
    <location>
        <begin position="42"/>
        <end position="102"/>
    </location>
</feature>
<dbReference type="Proteomes" id="UP000024635">
    <property type="component" value="Unassembled WGS sequence"/>
</dbReference>
<evidence type="ECO:0000256" key="5">
    <source>
        <dbReference type="PROSITE-ProRule" id="PRU00108"/>
    </source>
</evidence>
<evidence type="ECO:0000313" key="9">
    <source>
        <dbReference type="EMBL" id="EYB95323.1"/>
    </source>
</evidence>
<feature type="DNA-binding region" description="Homeobox" evidence="5">
    <location>
        <begin position="44"/>
        <end position="103"/>
    </location>
</feature>
<evidence type="ECO:0000256" key="7">
    <source>
        <dbReference type="SAM" id="MobiDB-lite"/>
    </source>
</evidence>
<dbReference type="SMART" id="SM00389">
    <property type="entry name" value="HOX"/>
    <property type="match status" value="1"/>
</dbReference>
<dbReference type="PROSITE" id="PS50071">
    <property type="entry name" value="HOMEOBOX_2"/>
    <property type="match status" value="1"/>
</dbReference>
<keyword evidence="10" id="KW-1185">Reference proteome</keyword>
<sequence>MSDKRGFRVDELLSDDSKNETTQETGDSLDPGRSTAPAGNPSKARRARTAFTYEQLVALENKFKTSRYLSVCERLNLAIQLHLTETQVKIWFQNRRTKWKKHNPGMDANASPSPTASHTSSMTVSEKMLTPPTIPLPPTNMVPFGAPLLSLSSIPQVGAPLIPFNFYAINTSPLFVPQRLPFLT</sequence>
<gene>
    <name evidence="9" type="primary">Acey_s0161.g3367</name>
    <name evidence="9" type="synonym">Acey-ceh-1</name>
    <name evidence="9" type="ORF">Y032_0161g3367</name>
</gene>
<evidence type="ECO:0000256" key="1">
    <source>
        <dbReference type="ARBA" id="ARBA00004123"/>
    </source>
</evidence>
<protein>
    <recommendedName>
        <fullName evidence="8">Homeobox domain-containing protein</fullName>
    </recommendedName>
</protein>
<organism evidence="9 10">
    <name type="scientific">Ancylostoma ceylanicum</name>
    <dbReference type="NCBI Taxonomy" id="53326"/>
    <lineage>
        <taxon>Eukaryota</taxon>
        <taxon>Metazoa</taxon>
        <taxon>Ecdysozoa</taxon>
        <taxon>Nematoda</taxon>
        <taxon>Chromadorea</taxon>
        <taxon>Rhabditida</taxon>
        <taxon>Rhabditina</taxon>
        <taxon>Rhabditomorpha</taxon>
        <taxon>Strongyloidea</taxon>
        <taxon>Ancylostomatidae</taxon>
        <taxon>Ancylostomatinae</taxon>
        <taxon>Ancylostoma</taxon>
    </lineage>
</organism>
<dbReference type="AlphaFoldDB" id="A0A016SX52"/>
<feature type="compositionally biased region" description="Basic and acidic residues" evidence="7">
    <location>
        <begin position="1"/>
        <end position="21"/>
    </location>
</feature>
<feature type="region of interest" description="Disordered" evidence="7">
    <location>
        <begin position="1"/>
        <end position="47"/>
    </location>
</feature>
<dbReference type="OrthoDB" id="6159439at2759"/>
<keyword evidence="3 5" id="KW-0371">Homeobox</keyword>
<dbReference type="GO" id="GO:0030154">
    <property type="term" value="P:cell differentiation"/>
    <property type="evidence" value="ECO:0007669"/>
    <property type="project" value="TreeGrafter"/>
</dbReference>
<name>A0A016SX52_9BILA</name>
<dbReference type="InterPro" id="IPR009057">
    <property type="entry name" value="Homeodomain-like_sf"/>
</dbReference>
<dbReference type="Gene3D" id="1.10.10.60">
    <property type="entry name" value="Homeodomain-like"/>
    <property type="match status" value="1"/>
</dbReference>
<keyword evidence="4 5" id="KW-0539">Nucleus</keyword>
<dbReference type="PANTHER" id="PTHR24340">
    <property type="entry name" value="HOMEOBOX PROTEIN NKX"/>
    <property type="match status" value="1"/>
</dbReference>
<dbReference type="InterPro" id="IPR020479">
    <property type="entry name" value="HD_metazoa"/>
</dbReference>
<evidence type="ECO:0000313" key="10">
    <source>
        <dbReference type="Proteomes" id="UP000024635"/>
    </source>
</evidence>
<dbReference type="GO" id="GO:0005634">
    <property type="term" value="C:nucleus"/>
    <property type="evidence" value="ECO:0007669"/>
    <property type="project" value="UniProtKB-SubCell"/>
</dbReference>
<dbReference type="InterPro" id="IPR017970">
    <property type="entry name" value="Homeobox_CS"/>
</dbReference>
<comment type="caution">
    <text evidence="9">The sequence shown here is derived from an EMBL/GenBank/DDBJ whole genome shotgun (WGS) entry which is preliminary data.</text>
</comment>